<dbReference type="SUPFAM" id="SSF51246">
    <property type="entry name" value="Rudiment single hybrid motif"/>
    <property type="match status" value="1"/>
</dbReference>
<accession>A0A261VZR3</accession>
<sequence length="453" mass="49183">MFHKVIVANRGAIASRLIRALREMKIRSVAVYSEADAGAPYLEQADEAHPIGPAMARDSYLNQQAFVELIKRTGADALHPGYGFLAENAEFARRVQAAGATFIGPAPDWIDRMGHKTRARELAEKHGLPVGKGSPILSADPVLMRQYAEEIGYPVLIKPAAGGGGIGMLVAHDAAELAATVEKASALAMRGFANAEVYLEHYLQRPRHIEFQLLGDKNGRVRHLFDRDCSLQRRHQKIIEEARAPAVDRGGIDALAQRLADTFSRLGYDNIGTVETLMSQTGQFHFLEMNTRLQVEHGVTEAICGVDLVRAQIESAAGLPLERILPADLHARGHAIEARVYAEDSRRFLPSPGVLKVYRPPRGIRVETGYAEGQKVTAFYDPMLAKLIAHGADRADAIGKLLAALDAFEVDGVKTNIDALRVLLTNEAFQQGDVHTGLVPEAMAGHAAQAAPA</sequence>
<dbReference type="PROSITE" id="PS50975">
    <property type="entry name" value="ATP_GRASP"/>
    <property type="match status" value="1"/>
</dbReference>
<dbReference type="Pfam" id="PF02785">
    <property type="entry name" value="Biotin_carb_C"/>
    <property type="match status" value="1"/>
</dbReference>
<evidence type="ECO:0000256" key="3">
    <source>
        <dbReference type="ARBA" id="ARBA00022840"/>
    </source>
</evidence>
<dbReference type="PROSITE" id="PS50979">
    <property type="entry name" value="BC"/>
    <property type="match status" value="1"/>
</dbReference>
<dbReference type="SMART" id="SM00878">
    <property type="entry name" value="Biotin_carb_C"/>
    <property type="match status" value="1"/>
</dbReference>
<dbReference type="GO" id="GO:0016874">
    <property type="term" value="F:ligase activity"/>
    <property type="evidence" value="ECO:0007669"/>
    <property type="project" value="UniProtKB-KW"/>
</dbReference>
<dbReference type="InterPro" id="IPR011054">
    <property type="entry name" value="Rudment_hybrid_motif"/>
</dbReference>
<dbReference type="InterPro" id="IPR011761">
    <property type="entry name" value="ATP-grasp"/>
</dbReference>
<dbReference type="PANTHER" id="PTHR18866:SF33">
    <property type="entry name" value="METHYLCROTONOYL-COA CARBOXYLASE SUBUNIT ALPHA, MITOCHONDRIAL-RELATED"/>
    <property type="match status" value="1"/>
</dbReference>
<dbReference type="GO" id="GO:0005524">
    <property type="term" value="F:ATP binding"/>
    <property type="evidence" value="ECO:0007669"/>
    <property type="project" value="UniProtKB-UniRule"/>
</dbReference>
<evidence type="ECO:0000256" key="5">
    <source>
        <dbReference type="PROSITE-ProRule" id="PRU00409"/>
    </source>
</evidence>
<evidence type="ECO:0000256" key="4">
    <source>
        <dbReference type="ARBA" id="ARBA00023267"/>
    </source>
</evidence>
<evidence type="ECO:0000256" key="1">
    <source>
        <dbReference type="ARBA" id="ARBA00022598"/>
    </source>
</evidence>
<organism evidence="8 9">
    <name type="scientific">Bordetella genomosp. 2</name>
    <dbReference type="NCBI Taxonomy" id="1983456"/>
    <lineage>
        <taxon>Bacteria</taxon>
        <taxon>Pseudomonadati</taxon>
        <taxon>Pseudomonadota</taxon>
        <taxon>Betaproteobacteria</taxon>
        <taxon>Burkholderiales</taxon>
        <taxon>Alcaligenaceae</taxon>
        <taxon>Bordetella</taxon>
    </lineage>
</organism>
<reference evidence="9" key="1">
    <citation type="submission" date="2017-05" db="EMBL/GenBank/DDBJ databases">
        <title>Complete and WGS of Bordetella genogroups.</title>
        <authorList>
            <person name="Spilker T."/>
            <person name="Lipuma J."/>
        </authorList>
    </citation>
    <scope>NUCLEOTIDE SEQUENCE [LARGE SCALE GENOMIC DNA]</scope>
    <source>
        <strain evidence="9">AU8256</strain>
    </source>
</reference>
<evidence type="ECO:0000256" key="2">
    <source>
        <dbReference type="ARBA" id="ARBA00022741"/>
    </source>
</evidence>
<dbReference type="PROSITE" id="PS00866">
    <property type="entry name" value="CPSASE_1"/>
    <property type="match status" value="1"/>
</dbReference>
<dbReference type="AlphaFoldDB" id="A0A261VZR3"/>
<dbReference type="InterPro" id="IPR005482">
    <property type="entry name" value="Biotin_COase_C"/>
</dbReference>
<keyword evidence="9" id="KW-1185">Reference proteome</keyword>
<dbReference type="InterPro" id="IPR005481">
    <property type="entry name" value="BC-like_N"/>
</dbReference>
<dbReference type="SUPFAM" id="SSF52440">
    <property type="entry name" value="PreATP-grasp domain"/>
    <property type="match status" value="1"/>
</dbReference>
<name>A0A261VZR3_9BORD</name>
<evidence type="ECO:0000313" key="8">
    <source>
        <dbReference type="EMBL" id="OZI79618.1"/>
    </source>
</evidence>
<evidence type="ECO:0000259" key="7">
    <source>
        <dbReference type="PROSITE" id="PS50979"/>
    </source>
</evidence>
<dbReference type="Pfam" id="PF00289">
    <property type="entry name" value="Biotin_carb_N"/>
    <property type="match status" value="1"/>
</dbReference>
<protein>
    <submittedName>
        <fullName evidence="8">Biotin carboxylase</fullName>
    </submittedName>
</protein>
<dbReference type="InterPro" id="IPR005479">
    <property type="entry name" value="CPAse_ATP-bd"/>
</dbReference>
<dbReference type="Pfam" id="PF02786">
    <property type="entry name" value="CPSase_L_D2"/>
    <property type="match status" value="1"/>
</dbReference>
<evidence type="ECO:0000259" key="6">
    <source>
        <dbReference type="PROSITE" id="PS50975"/>
    </source>
</evidence>
<dbReference type="InterPro" id="IPR050856">
    <property type="entry name" value="Biotin_carboxylase_complex"/>
</dbReference>
<feature type="domain" description="ATP-grasp" evidence="6">
    <location>
        <begin position="120"/>
        <end position="317"/>
    </location>
</feature>
<proteinExistence type="predicted"/>
<keyword evidence="3 5" id="KW-0067">ATP-binding</keyword>
<feature type="domain" description="Biotin carboxylation" evidence="7">
    <location>
        <begin position="1"/>
        <end position="444"/>
    </location>
</feature>
<gene>
    <name evidence="8" type="ORF">CAL24_06760</name>
</gene>
<dbReference type="GO" id="GO:0046872">
    <property type="term" value="F:metal ion binding"/>
    <property type="evidence" value="ECO:0007669"/>
    <property type="project" value="InterPro"/>
</dbReference>
<keyword evidence="2 5" id="KW-0547">Nucleotide-binding</keyword>
<dbReference type="SUPFAM" id="SSF56059">
    <property type="entry name" value="Glutathione synthetase ATP-binding domain-like"/>
    <property type="match status" value="1"/>
</dbReference>
<dbReference type="Proteomes" id="UP000215633">
    <property type="component" value="Unassembled WGS sequence"/>
</dbReference>
<keyword evidence="1" id="KW-0436">Ligase</keyword>
<dbReference type="InterPro" id="IPR011764">
    <property type="entry name" value="Biotin_carboxylation_dom"/>
</dbReference>
<dbReference type="InterPro" id="IPR016185">
    <property type="entry name" value="PreATP-grasp_dom_sf"/>
</dbReference>
<dbReference type="RefSeq" id="WP_094806120.1">
    <property type="nucleotide sequence ID" value="NZ_NEVT01000003.1"/>
</dbReference>
<dbReference type="PANTHER" id="PTHR18866">
    <property type="entry name" value="CARBOXYLASE:PYRUVATE/ACETYL-COA/PROPIONYL-COA CARBOXYLASE"/>
    <property type="match status" value="1"/>
</dbReference>
<dbReference type="Gene3D" id="3.30.470.20">
    <property type="entry name" value="ATP-grasp fold, B domain"/>
    <property type="match status" value="1"/>
</dbReference>
<dbReference type="EMBL" id="NEVT01000003">
    <property type="protein sequence ID" value="OZI79618.1"/>
    <property type="molecule type" value="Genomic_DNA"/>
</dbReference>
<dbReference type="PROSITE" id="PS00867">
    <property type="entry name" value="CPSASE_2"/>
    <property type="match status" value="1"/>
</dbReference>
<keyword evidence="4" id="KW-0092">Biotin</keyword>
<evidence type="ECO:0000313" key="9">
    <source>
        <dbReference type="Proteomes" id="UP000215633"/>
    </source>
</evidence>
<comment type="caution">
    <text evidence="8">The sequence shown here is derived from an EMBL/GenBank/DDBJ whole genome shotgun (WGS) entry which is preliminary data.</text>
</comment>